<name>A0A3R7VUP2_9EURY</name>
<accession>A0A3R7VUP2</accession>
<feature type="region of interest" description="Disordered" evidence="1">
    <location>
        <begin position="1"/>
        <end position="21"/>
    </location>
</feature>
<dbReference type="RefSeq" id="WP_259134476.1">
    <property type="nucleotide sequence ID" value="NZ_JANUCS010000006.1"/>
</dbReference>
<reference evidence="2 3" key="1">
    <citation type="submission" date="2018-08" db="EMBL/GenBank/DDBJ databases">
        <title>The metabolism and importance of syntrophic acetate oxidation coupled to methane or sulfide production in haloalkaline environments.</title>
        <authorList>
            <person name="Timmers P.H.A."/>
            <person name="Vavourakis C.D."/>
            <person name="Sorokin D.Y."/>
            <person name="Sinninghe Damste J.S."/>
            <person name="Muyzer G."/>
            <person name="Stams A.J.M."/>
            <person name="Plugge C.M."/>
        </authorList>
    </citation>
    <scope>NUCLEOTIDE SEQUENCE [LARGE SCALE GENOMIC DNA]</scope>
    <source>
        <strain evidence="2">MSAO_Arc3</strain>
    </source>
</reference>
<evidence type="ECO:0000313" key="3">
    <source>
        <dbReference type="Proteomes" id="UP000284763"/>
    </source>
</evidence>
<evidence type="ECO:0000256" key="1">
    <source>
        <dbReference type="SAM" id="MobiDB-lite"/>
    </source>
</evidence>
<gene>
    <name evidence="2" type="ORF">D5R95_02715</name>
</gene>
<organism evidence="2 3">
    <name type="scientific">Methanosalsum natronophilum</name>
    <dbReference type="NCBI Taxonomy" id="768733"/>
    <lineage>
        <taxon>Archaea</taxon>
        <taxon>Methanobacteriati</taxon>
        <taxon>Methanobacteriota</taxon>
        <taxon>Stenosarchaea group</taxon>
        <taxon>Methanomicrobia</taxon>
        <taxon>Methanosarcinales</taxon>
        <taxon>Methanosarcinaceae</taxon>
        <taxon>Methanosalsum</taxon>
    </lineage>
</organism>
<proteinExistence type="predicted"/>
<protein>
    <submittedName>
        <fullName evidence="2">Uncharacterized protein</fullName>
    </submittedName>
</protein>
<sequence length="79" mass="8878">MIEDHISRGIDEGEHKSKSVTSNMKRVFKPISKRCSKCKVALFVMTPSQEFVTCSNCNNEFTISSTLSRGIKLVERGKP</sequence>
<comment type="caution">
    <text evidence="2">The sequence shown here is derived from an EMBL/GenBank/DDBJ whole genome shotgun (WGS) entry which is preliminary data.</text>
</comment>
<dbReference type="Proteomes" id="UP000284763">
    <property type="component" value="Unassembled WGS sequence"/>
</dbReference>
<dbReference type="EMBL" id="QZAB01000183">
    <property type="protein sequence ID" value="RQD88834.1"/>
    <property type="molecule type" value="Genomic_DNA"/>
</dbReference>
<dbReference type="AlphaFoldDB" id="A0A3R7VUP2"/>
<feature type="compositionally biased region" description="Basic and acidic residues" evidence="1">
    <location>
        <begin position="1"/>
        <end position="17"/>
    </location>
</feature>
<evidence type="ECO:0000313" key="2">
    <source>
        <dbReference type="EMBL" id="RQD88834.1"/>
    </source>
</evidence>